<dbReference type="Proteomes" id="UP001295444">
    <property type="component" value="Chromosome 04"/>
</dbReference>
<evidence type="ECO:0000256" key="1">
    <source>
        <dbReference type="SAM" id="MobiDB-lite"/>
    </source>
</evidence>
<feature type="region of interest" description="Disordered" evidence="1">
    <location>
        <begin position="64"/>
        <end position="90"/>
    </location>
</feature>
<accession>A0AAD1RX03</accession>
<keyword evidence="3" id="KW-1185">Reference proteome</keyword>
<dbReference type="AlphaFoldDB" id="A0AAD1RX03"/>
<dbReference type="EMBL" id="OW240915">
    <property type="protein sequence ID" value="CAH2282024.1"/>
    <property type="molecule type" value="Genomic_DNA"/>
</dbReference>
<organism evidence="2 3">
    <name type="scientific">Pelobates cultripes</name>
    <name type="common">Western spadefoot toad</name>
    <dbReference type="NCBI Taxonomy" id="61616"/>
    <lineage>
        <taxon>Eukaryota</taxon>
        <taxon>Metazoa</taxon>
        <taxon>Chordata</taxon>
        <taxon>Craniata</taxon>
        <taxon>Vertebrata</taxon>
        <taxon>Euteleostomi</taxon>
        <taxon>Amphibia</taxon>
        <taxon>Batrachia</taxon>
        <taxon>Anura</taxon>
        <taxon>Pelobatoidea</taxon>
        <taxon>Pelobatidae</taxon>
        <taxon>Pelobates</taxon>
    </lineage>
</organism>
<evidence type="ECO:0000313" key="2">
    <source>
        <dbReference type="EMBL" id="CAH2282024.1"/>
    </source>
</evidence>
<feature type="region of interest" description="Disordered" evidence="1">
    <location>
        <begin position="1"/>
        <end position="44"/>
    </location>
</feature>
<sequence length="137" mass="15195">MGQGLDPLEDVPRTPAPRLSETHKPGIPLPVKYGTGTEGTNGRLMQSPGLAEWYIWNGNRGHERSAHAEPRAGRVVHMEREPRARTVGSCRARGWQSGTYRTRPHIKTLLTLPSGWSQVSREQGGSNEHYSMPYPAS</sequence>
<evidence type="ECO:0000313" key="3">
    <source>
        <dbReference type="Proteomes" id="UP001295444"/>
    </source>
</evidence>
<feature type="compositionally biased region" description="Basic and acidic residues" evidence="1">
    <location>
        <begin position="64"/>
        <end position="84"/>
    </location>
</feature>
<feature type="compositionally biased region" description="Polar residues" evidence="1">
    <location>
        <begin position="117"/>
        <end position="129"/>
    </location>
</feature>
<gene>
    <name evidence="2" type="ORF">PECUL_23A055624</name>
</gene>
<reference evidence="2" key="1">
    <citation type="submission" date="2022-03" db="EMBL/GenBank/DDBJ databases">
        <authorList>
            <person name="Alioto T."/>
            <person name="Alioto T."/>
            <person name="Gomez Garrido J."/>
        </authorList>
    </citation>
    <scope>NUCLEOTIDE SEQUENCE</scope>
</reference>
<proteinExistence type="predicted"/>
<name>A0AAD1RX03_PELCU</name>
<protein>
    <submittedName>
        <fullName evidence="2">Uncharacterized protein</fullName>
    </submittedName>
</protein>
<feature type="region of interest" description="Disordered" evidence="1">
    <location>
        <begin position="117"/>
        <end position="137"/>
    </location>
</feature>